<accession>A0A222FE19</accession>
<dbReference type="KEGG" id="bsan:CHH28_00955"/>
<evidence type="ECO:0000313" key="2">
    <source>
        <dbReference type="EMBL" id="ASP37337.1"/>
    </source>
</evidence>
<evidence type="ECO:0000256" key="1">
    <source>
        <dbReference type="SAM" id="SignalP"/>
    </source>
</evidence>
<dbReference type="RefSeq" id="WP_094058555.1">
    <property type="nucleotide sequence ID" value="NZ_CP022530.1"/>
</dbReference>
<gene>
    <name evidence="2" type="ORF">CHH28_00955</name>
</gene>
<keyword evidence="3" id="KW-1185">Reference proteome</keyword>
<evidence type="ECO:0000313" key="3">
    <source>
        <dbReference type="Proteomes" id="UP000202440"/>
    </source>
</evidence>
<protein>
    <submittedName>
        <fullName evidence="2">Uncharacterized protein</fullName>
    </submittedName>
</protein>
<name>A0A222FE19_9GAMM</name>
<keyword evidence="1" id="KW-0732">Signal</keyword>
<dbReference type="Proteomes" id="UP000202440">
    <property type="component" value="Chromosome"/>
</dbReference>
<dbReference type="OrthoDB" id="7007897at2"/>
<dbReference type="EMBL" id="CP022530">
    <property type="protein sequence ID" value="ASP37337.1"/>
    <property type="molecule type" value="Genomic_DNA"/>
</dbReference>
<organism evidence="2 3">
    <name type="scientific">Bacterioplanes sanyensis</name>
    <dbReference type="NCBI Taxonomy" id="1249553"/>
    <lineage>
        <taxon>Bacteria</taxon>
        <taxon>Pseudomonadati</taxon>
        <taxon>Pseudomonadota</taxon>
        <taxon>Gammaproteobacteria</taxon>
        <taxon>Oceanospirillales</taxon>
        <taxon>Oceanospirillaceae</taxon>
        <taxon>Bacterioplanes</taxon>
    </lineage>
</organism>
<sequence>MTKLAGLLMLCSTASVLAELVPVDDAALGEVQGAGLGVVFENFAFEAGESVSAGNRLDISGITNSSGQPVVLSVSQFYIAGSGSNRGANVIGNPVNLGRLAYPFNLELVNGDVLGISDKAIFEFTAPSRVTGQSSGSDSMLVLQSENRTERRFPGAQVATGTRVDRVAAIDSSVLTSRNGERPDMGVRFDLNVNGSRAQSLQSHATGLAVDGSYVRLWGDNNEMIGNLGVKAVADDLTFFACDAGGNNCGDSVVFSDIVIESELGYGEDQPVTFEVDSSGNFTIEVGSIAGKSTNFYQNYYNNGPRTDVYIRDVSVAGQSFGSTTISNLQIQYLKATSRDL</sequence>
<feature type="signal peptide" evidence="1">
    <location>
        <begin position="1"/>
        <end position="18"/>
    </location>
</feature>
<dbReference type="AlphaFoldDB" id="A0A222FE19"/>
<reference evidence="2 3" key="1">
    <citation type="submission" date="2017-07" db="EMBL/GenBank/DDBJ databases">
        <title>Annotated genome sequence of Bacterioplanes sanyensis isolated from Red Sea.</title>
        <authorList>
            <person name="Rehman Z.U."/>
        </authorList>
    </citation>
    <scope>NUCLEOTIDE SEQUENCE [LARGE SCALE GENOMIC DNA]</scope>
    <source>
        <strain evidence="2 3">NV9</strain>
    </source>
</reference>
<feature type="chain" id="PRO_5012307511" evidence="1">
    <location>
        <begin position="19"/>
        <end position="341"/>
    </location>
</feature>
<proteinExistence type="predicted"/>